<evidence type="ECO:0000313" key="2">
    <source>
        <dbReference type="Proteomes" id="UP000683925"/>
    </source>
</evidence>
<keyword evidence="2" id="KW-1185">Reference proteome</keyword>
<dbReference type="EMBL" id="CAJJDP010000075">
    <property type="protein sequence ID" value="CAD8180847.1"/>
    <property type="molecule type" value="Genomic_DNA"/>
</dbReference>
<protein>
    <submittedName>
        <fullName evidence="1">Uncharacterized protein</fullName>
    </submittedName>
</protein>
<sequence length="70" mass="8233">MKGNTIAINSEIAQKNRAILYYYSVLSTVISKTHYYQSQSIFHKEEGIKSTDQSKVTFEKIFRQICRRQI</sequence>
<dbReference type="AlphaFoldDB" id="A0A8S1VW15"/>
<accession>A0A8S1VW15</accession>
<organism evidence="1 2">
    <name type="scientific">Paramecium octaurelia</name>
    <dbReference type="NCBI Taxonomy" id="43137"/>
    <lineage>
        <taxon>Eukaryota</taxon>
        <taxon>Sar</taxon>
        <taxon>Alveolata</taxon>
        <taxon>Ciliophora</taxon>
        <taxon>Intramacronucleata</taxon>
        <taxon>Oligohymenophorea</taxon>
        <taxon>Peniculida</taxon>
        <taxon>Parameciidae</taxon>
        <taxon>Paramecium</taxon>
    </lineage>
</organism>
<name>A0A8S1VW15_PAROT</name>
<dbReference type="Proteomes" id="UP000683925">
    <property type="component" value="Unassembled WGS sequence"/>
</dbReference>
<evidence type="ECO:0000313" key="1">
    <source>
        <dbReference type="EMBL" id="CAD8180847.1"/>
    </source>
</evidence>
<comment type="caution">
    <text evidence="1">The sequence shown here is derived from an EMBL/GenBank/DDBJ whole genome shotgun (WGS) entry which is preliminary data.</text>
</comment>
<proteinExistence type="predicted"/>
<reference evidence="1" key="1">
    <citation type="submission" date="2021-01" db="EMBL/GenBank/DDBJ databases">
        <authorList>
            <consortium name="Genoscope - CEA"/>
            <person name="William W."/>
        </authorList>
    </citation>
    <scope>NUCLEOTIDE SEQUENCE</scope>
</reference>
<gene>
    <name evidence="1" type="ORF">POCTA_138.1.T0760002</name>
</gene>